<feature type="region of interest" description="Disordered" evidence="3">
    <location>
        <begin position="1"/>
        <end position="26"/>
    </location>
</feature>
<evidence type="ECO:0000313" key="6">
    <source>
        <dbReference type="EMBL" id="CAF1449481.1"/>
    </source>
</evidence>
<reference evidence="5" key="1">
    <citation type="submission" date="2021-02" db="EMBL/GenBank/DDBJ databases">
        <authorList>
            <person name="Nowell W R."/>
        </authorList>
    </citation>
    <scope>NUCLEOTIDE SEQUENCE</scope>
</reference>
<evidence type="ECO:0000256" key="3">
    <source>
        <dbReference type="SAM" id="MobiDB-lite"/>
    </source>
</evidence>
<name>A0A814RB34_9BILA</name>
<dbReference type="Gene3D" id="1.25.40.10">
    <property type="entry name" value="Tetratricopeptide repeat domain"/>
    <property type="match status" value="6"/>
</dbReference>
<dbReference type="EMBL" id="CAJNOM010000458">
    <property type="protein sequence ID" value="CAF1449481.1"/>
    <property type="molecule type" value="Genomic_DNA"/>
</dbReference>
<evidence type="ECO:0000313" key="7">
    <source>
        <dbReference type="Proteomes" id="UP000663832"/>
    </source>
</evidence>
<comment type="caution">
    <text evidence="5">The sequence shown here is derived from an EMBL/GenBank/DDBJ whole genome shotgun (WGS) entry which is preliminary data.</text>
</comment>
<dbReference type="Proteomes" id="UP000663877">
    <property type="component" value="Unassembled WGS sequence"/>
</dbReference>
<feature type="repeat" description="TPR" evidence="1">
    <location>
        <begin position="601"/>
        <end position="634"/>
    </location>
</feature>
<keyword evidence="2" id="KW-0175">Coiled coil</keyword>
<dbReference type="InterPro" id="IPR011990">
    <property type="entry name" value="TPR-like_helical_dom_sf"/>
</dbReference>
<gene>
    <name evidence="5" type="ORF">BJG266_LOCUS23023</name>
    <name evidence="6" type="ORF">QVE165_LOCUS40190</name>
</gene>
<feature type="domain" description="ADP ribosyltransferase" evidence="4">
    <location>
        <begin position="350"/>
        <end position="491"/>
    </location>
</feature>
<dbReference type="PROSITE" id="PS51996">
    <property type="entry name" value="TR_MART"/>
    <property type="match status" value="1"/>
</dbReference>
<evidence type="ECO:0000256" key="1">
    <source>
        <dbReference type="PROSITE-ProRule" id="PRU00339"/>
    </source>
</evidence>
<dbReference type="InterPro" id="IPR003540">
    <property type="entry name" value="ADP-ribosyltransferase"/>
</dbReference>
<protein>
    <recommendedName>
        <fullName evidence="4">ADP ribosyltransferase domain-containing protein</fullName>
    </recommendedName>
</protein>
<dbReference type="Proteomes" id="UP000663832">
    <property type="component" value="Unassembled WGS sequence"/>
</dbReference>
<keyword evidence="7" id="KW-1185">Reference proteome</keyword>
<evidence type="ECO:0000313" key="8">
    <source>
        <dbReference type="Proteomes" id="UP000663877"/>
    </source>
</evidence>
<organism evidence="5 8">
    <name type="scientific">Adineta steineri</name>
    <dbReference type="NCBI Taxonomy" id="433720"/>
    <lineage>
        <taxon>Eukaryota</taxon>
        <taxon>Metazoa</taxon>
        <taxon>Spiralia</taxon>
        <taxon>Gnathifera</taxon>
        <taxon>Rotifera</taxon>
        <taxon>Eurotatoria</taxon>
        <taxon>Bdelloidea</taxon>
        <taxon>Adinetida</taxon>
        <taxon>Adinetidae</taxon>
        <taxon>Adineta</taxon>
    </lineage>
</organism>
<keyword evidence="1" id="KW-0802">TPR repeat</keyword>
<dbReference type="OrthoDB" id="10052415at2759"/>
<dbReference type="PANTHER" id="PTHR10098">
    <property type="entry name" value="RAPSYN-RELATED"/>
    <property type="match status" value="1"/>
</dbReference>
<dbReference type="SUPFAM" id="SSF48452">
    <property type="entry name" value="TPR-like"/>
    <property type="match status" value="4"/>
</dbReference>
<evidence type="ECO:0000259" key="4">
    <source>
        <dbReference type="Pfam" id="PF03496"/>
    </source>
</evidence>
<dbReference type="Pfam" id="PF13424">
    <property type="entry name" value="TPR_12"/>
    <property type="match status" value="1"/>
</dbReference>
<accession>A0A814RB34</accession>
<proteinExistence type="predicted"/>
<dbReference type="SUPFAM" id="SSF56399">
    <property type="entry name" value="ADP-ribosylation"/>
    <property type="match status" value="1"/>
</dbReference>
<feature type="repeat" description="TPR" evidence="1">
    <location>
        <begin position="559"/>
        <end position="592"/>
    </location>
</feature>
<evidence type="ECO:0000313" key="5">
    <source>
        <dbReference type="EMBL" id="CAF1131434.1"/>
    </source>
</evidence>
<dbReference type="EMBL" id="CAJNOI010000149">
    <property type="protein sequence ID" value="CAF1131434.1"/>
    <property type="molecule type" value="Genomic_DNA"/>
</dbReference>
<sequence>MPQQNYGSPRLSNKPGTRISKSAATGQQNEIVQDISLRNVNNKHISANAILGAYTRFNAIPLGTKEALPPIPPSRANPDNDYDGIDDNVHDFNTIDEDSLPLKLFDGKKQSLDELSEESMSYLWFRRIKEIFLHMDYTKDNQADDPFIEFDMDLARVDLINACDRYIENERIIITKTDVNTTKSKGSSQQTGSSLSIDDCINELNHFTTNPSSEELSSVLNKCIGSLRDLDKRTEDVIDKLQKQLTKNSEVDIRTIKELIQSLQTKEVKQKSDLEKRQDGDMKKLYAEVFKMSYKRNPLRTDIEQEELTPVKKGDNQPNFRNAIWWYSCDKASIYYQINSILRLENFELLMAYRYYLSDLCKMIEFMYQERKREQGDITQTFYRAGPINEAQLEKMRKPQKRQLISLIGFISTTTDMDIAKGYAQKQSISKGNKRALFQITVKPQESCTAFAYIEGISFHPEEKEVLFSMGSTFVVGSVTDPKDGENYYTVQLIASDIDKTLINDIRTKVEECSPSGRAALLAHYLMELGEYRAARKYLSSLLNEAQDGGILNNDPNLASIYSCLGMIYARQGLHGDALKTFKQALNTQARLEYSNNNALAEIHKSIGLAYVGLGRLNEAEETLAKALRIQLREANSDQQYLASIYGDIGYVQYKKDHMRKALDAFEEAEKIYKKNSNKIAHDALEQSLTRAEYLTNYGHLLSVNNDIAEAQTRYSEALKLYKSILRDNDPKLMQTYINIMVAYANTKKFNEVTKWFEDKTVKELIDKQELNMFELNSSVTQSSLAFLHEFVGACYVAQNSYDTAIRLWARAVIFKRKARLEQLLLETTNSISSMSINEQKSFINENYRRAREYFNNTTRDTEQSKNKKIEQLPNEFCVGLLYAESYNHRSAIENLEKAITILNSSDDDMKLIACLLLINLYKHQLDEKSAIDNCDRALELIKQSKTQKDRVLEVEVNLTRIECIKEAKQNAKIFDEQKNANVIDELKKLDRSLKTNGSDTKYVTLKVIIYDTLARYYLEEPNYEEFDRVAEKSVTYKIRNFSQYHPSLVINSKLLAGRYIQQSRYHEALYFYERALEVQNLNLTFDHSQNRKMYYAMGDIYCKLDKLSNAKEKYDVAENINSNTDEDDVLTQDKINAEESMDILMAQISMHQHLADLYAKKKDYKQALSEMNEILELLGDELPSSAFDTDNDKALIQKNIDISTLFNSLQLLANCLLHIGDILDTAQDDDMGYEVALNIYKKLNHYDGKLGFDEIILLYKKMSQYNEDLSNIEDAIDYLQKIIDSKKPSSAVLYRMGVLNISRGRLKEATVNFKKILDDPSISEKQAIKQIVQENLDEIQRKITSQPLNSRRLLPGPHVNPYDCIGFSEDDGDISIVSQQENEIDSKKKIENTDDLLDDRAKAFAYLELNDKQKSLESYQKYIKDHSKNLSILHAFEFQYSIIEQHMYTYEQESMSIFLPKLLCCLVNKLREGDLDKSDILKIANSYVRCGFLYNEQSLYVKSSLAYISAFDLYYTKSISASDTLIKLMGKILNNYINYELQPAMVLEIAQELSLSEADISQMRLKIGAMYRDNQIENVDDLDGDGDTSNESRIIALKWYRDCLVASNDEFIKATCYYNILHLYKDYIYEDDNGKDDVNNMMNLLPKLSTFDRRLLLDLARQFMKAYDNNKGICNKNINDQLQKLVNDSFNETLQVNGELSIGCCLMRCDDSENAERYWKSIMAQVRSDKSVRVLLLVYDSDSTFDDILNAIKHSENEIDLLLKQLIATYEKMGDYYRSEAKNSENPDTDGFQKGDDMYEKAIHLMNRLHMNTDDINKIDQKLHEEQPKPRDK</sequence>
<dbReference type="InterPro" id="IPR019734">
    <property type="entry name" value="TPR_rpt"/>
</dbReference>
<dbReference type="PROSITE" id="PS50005">
    <property type="entry name" value="TPR"/>
    <property type="match status" value="3"/>
</dbReference>
<dbReference type="Gene3D" id="3.90.176.10">
    <property type="entry name" value="Toxin ADP-ribosyltransferase, Chain A, domain 1"/>
    <property type="match status" value="1"/>
</dbReference>
<feature type="coiled-coil region" evidence="2">
    <location>
        <begin position="1155"/>
        <end position="1182"/>
    </location>
</feature>
<feature type="repeat" description="TPR" evidence="1">
    <location>
        <begin position="643"/>
        <end position="676"/>
    </location>
</feature>
<dbReference type="Pfam" id="PF03496">
    <property type="entry name" value="ADPrib_exo_Tox"/>
    <property type="match status" value="1"/>
</dbReference>
<evidence type="ECO:0000256" key="2">
    <source>
        <dbReference type="SAM" id="Coils"/>
    </source>
</evidence>
<dbReference type="SMART" id="SM00028">
    <property type="entry name" value="TPR"/>
    <property type="match status" value="12"/>
</dbReference>